<comment type="subcellular location">
    <subcellularLocation>
        <location evidence="2">Cytoplasm</location>
    </subcellularLocation>
    <subcellularLocation>
        <location evidence="1">Nucleus</location>
    </subcellularLocation>
</comment>
<evidence type="ECO:0000256" key="7">
    <source>
        <dbReference type="ARBA" id="ARBA00022843"/>
    </source>
</evidence>
<feature type="region of interest" description="Disordered" evidence="17">
    <location>
        <begin position="545"/>
        <end position="587"/>
    </location>
</feature>
<dbReference type="CDD" id="cd20459">
    <property type="entry name" value="Tudor_ARID4A_rpt1"/>
    <property type="match status" value="1"/>
</dbReference>
<dbReference type="Pfam" id="PF01388">
    <property type="entry name" value="ARID"/>
    <property type="match status" value="1"/>
</dbReference>
<dbReference type="Gene3D" id="3.60.20.10">
    <property type="entry name" value="Glutamine Phosphoribosylpyrophosphate, subunit 1, domain 1"/>
    <property type="match status" value="1"/>
</dbReference>
<dbReference type="GO" id="GO:0005829">
    <property type="term" value="C:cytosol"/>
    <property type="evidence" value="ECO:0007669"/>
    <property type="project" value="UniProtKB-ARBA"/>
</dbReference>
<dbReference type="SMART" id="SM01014">
    <property type="entry name" value="ARID"/>
    <property type="match status" value="1"/>
</dbReference>
<evidence type="ECO:0000256" key="13">
    <source>
        <dbReference type="ARBA" id="ARBA00023163"/>
    </source>
</evidence>
<evidence type="ECO:0000259" key="18">
    <source>
        <dbReference type="PROSITE" id="PS51011"/>
    </source>
</evidence>
<dbReference type="SUPFAM" id="SSF63748">
    <property type="entry name" value="Tudor/PWWP/MBT"/>
    <property type="match status" value="1"/>
</dbReference>
<feature type="region of interest" description="Disordered" evidence="17">
    <location>
        <begin position="1633"/>
        <end position="1677"/>
    </location>
</feature>
<dbReference type="GO" id="GO:0006511">
    <property type="term" value="P:ubiquitin-dependent protein catabolic process"/>
    <property type="evidence" value="ECO:0007669"/>
    <property type="project" value="InterPro"/>
</dbReference>
<protein>
    <recommendedName>
        <fullName evidence="3">Proteasome subunit alpha type-3</fullName>
    </recommendedName>
</protein>
<evidence type="ECO:0000256" key="15">
    <source>
        <dbReference type="ARBA" id="ARBA00064317"/>
    </source>
</evidence>
<evidence type="ECO:0000256" key="1">
    <source>
        <dbReference type="ARBA" id="ARBA00004123"/>
    </source>
</evidence>
<feature type="compositionally biased region" description="Acidic residues" evidence="17">
    <location>
        <begin position="1117"/>
        <end position="1129"/>
    </location>
</feature>
<evidence type="ECO:0000256" key="17">
    <source>
        <dbReference type="SAM" id="MobiDB-lite"/>
    </source>
</evidence>
<keyword evidence="5" id="KW-1017">Isopeptide bond</keyword>
<dbReference type="SMART" id="SM00948">
    <property type="entry name" value="Proteasome_A_N"/>
    <property type="match status" value="1"/>
</dbReference>
<reference evidence="19 20" key="1">
    <citation type="submission" date="2024-04" db="EMBL/GenBank/DDBJ databases">
        <authorList>
            <person name="Waldvogel A.-M."/>
            <person name="Schoenle A."/>
        </authorList>
    </citation>
    <scope>NUCLEOTIDE SEQUENCE [LARGE SCALE GENOMIC DNA]</scope>
</reference>
<dbReference type="CDD" id="cd03751">
    <property type="entry name" value="proteasome_alpha_type_3"/>
    <property type="match status" value="1"/>
</dbReference>
<dbReference type="InterPro" id="IPR051232">
    <property type="entry name" value="ARID/SWI1_ChromRemod"/>
</dbReference>
<dbReference type="InterPro" id="IPR023332">
    <property type="entry name" value="Proteasome_alpha-type"/>
</dbReference>
<feature type="compositionally biased region" description="Acidic residues" evidence="17">
    <location>
        <begin position="431"/>
        <end position="446"/>
    </location>
</feature>
<keyword evidence="4" id="KW-0963">Cytoplasm</keyword>
<name>A0AAV2JH00_KNICA</name>
<dbReference type="FunFam" id="1.10.150.60:FF:000003">
    <property type="entry name" value="AT-rich interactive domain-containing protein 4B"/>
    <property type="match status" value="1"/>
</dbReference>
<keyword evidence="13" id="KW-0804">Transcription</keyword>
<feature type="region of interest" description="Disordered" evidence="17">
    <location>
        <begin position="1477"/>
        <end position="1574"/>
    </location>
</feature>
<sequence length="1677" mass="189029">MSSIGTGYDLSASTFSPDGRVFQVEYAMKAVENSSTAIAIRCKDGVVFGVEKLVLSKLYEQGSNKRIFNIDRHVGMAVAGLLADARSLAEVARDEASNFRSNYGHDIPLKHLSERVAMYVHAYTLYSAVRPFGCSFILGSFDKDDGPQLYMVDPSGISYGYWGCAIGKAKQAAKTEIEKLQMKDLTCRELVKEVAKIIYIVHDEVKDKAFELELSWVGEVTNGRHELVPKDLREEAEKYAKDSLEEEDDSDEDNICFICGEYIKLSSTAISSWTPSNNNNMKAVEEPAYLTVGTDVSAKYRGAFCEAKIKTVKRLVKVKVNLKGEGTSQVVQDDQVKGQLRVGSVVEVKTNEGANSEAVISKLTDASLYTVVFDDGDEKTLRRTSLCLKGERHFAESETLDQLPLTNPEHFGTPVIGKKTNRGRRSSQAVADEENESSSSSEEEEEDRRVTDELLGTVCSVDPDLVLVLSSVCNEELVVKKDHCLVRSFGDGKFSTVPRRTLHALNSASICKPEHASRKGVAAAQAFLRTRDIPEAWKMDLSQILETSSDSDEKHSGEEEEEEEEEERRKKRIVEEPEEEADPEERDNFLQQLYKFMEDRGTPINKPPVLGYKDLNLFKLFRLVTLQGGCKAIESGTVWKQIYMDLGIPILNSAAAYNVKTAYKKYLIGFEEFCRSALITFRTIHHNNPRPPPSPANQRAPSDTKTSPPANHRTPPEAKISPPSNQRVVGVELKEIVKTETETDSESECEERHTSPRGRRRCVLPLKDKRGTDSDEQRDKRTPRLSDQSERPPRLTDQSECRGRLSDQSERGSEDEEEDDEEEDDDTPHQPTERSEEDPDGVTGTRVRVKYGRGKTQKIYEAHIKKTDLDNGENMYLVHYYGWNVRYDEWVKADRIIWPSEKGSKKKRRGRLKNKEDGPPEEDRLPPMRGSGARRGRPLGSKNKANGRTPDRREGGPNMSNGDTPRRRTRRTSGMYDSDRASNEDSGNSSDDSESEDSTEKKPFPWRRQEADPKPEGDLCLKQEEEEQSESCDVMPESAPEPGETTTPSIHQDTPPGQPEPEARLEVLPVSPEKKPATPPSLLLESSPRLKLLSSHMSLPPRSEPMVILHHCLPPDFDTDSASETDSEEEDKRPEESKEEQRKEEEPEECKLMNNKAPLRDLNSRSPQKPPLTSSIQSPVRDRNASGEKSVRLDLSEIVKSPVRTDKTLPQTAFQSPQLCLPQDQNLDANTLTEELLEGERTPERLVKSPPQNSPRRDRNQLENSNSSPRRDRNQPVNSPRRDRIQFENSPRRDRNPLQNSPRRDRIQPENLPKQDGNTPVNSPRRERVQVESSPRRERNAAEEPPRGDCVHLENSLKLEESKEQRVEKTEKSEQEKSPQKRKAPEQRSPEKKLKTEVSLNVANAEQECTALQDESKTEDATVAKCEEAKGAEAEECEQTVPEMGPEALVCHEVDLDEPDEREKVVNASQQLLLMMQLPPTPVKAPPTAVKGLTSPPTNCSEERKHRNTERRHEETSSSPTSNSSNCERGQKRVLEEHHSPSVKKHKRHKRPTPQKHEKNGAGHSSDSEDQTRVTIKTHKHCLSPTSRGHKWTLHIDDLEKMTSSDRISFLQDKLQEIRKYYLSLKSEVASIDRRRKRLKKKEREVSNTASASSSSDAGMSPSSSSPSQSSLAVEVR</sequence>
<dbReference type="InterPro" id="IPR029055">
    <property type="entry name" value="Ntn_hydrolases_N"/>
</dbReference>
<dbReference type="PROSITE" id="PS00388">
    <property type="entry name" value="PROTEASOME_ALPHA_1"/>
    <property type="match status" value="1"/>
</dbReference>
<dbReference type="InterPro" id="IPR000426">
    <property type="entry name" value="Proteasome_asu_N"/>
</dbReference>
<evidence type="ECO:0000256" key="14">
    <source>
        <dbReference type="ARBA" id="ARBA00023242"/>
    </source>
</evidence>
<dbReference type="Gene3D" id="2.30.30.140">
    <property type="match status" value="3"/>
</dbReference>
<feature type="region of interest" description="Disordered" evidence="17">
    <location>
        <begin position="685"/>
        <end position="855"/>
    </location>
</feature>
<dbReference type="PROSITE" id="PS51011">
    <property type="entry name" value="ARID"/>
    <property type="match status" value="1"/>
</dbReference>
<dbReference type="InterPro" id="IPR002999">
    <property type="entry name" value="Tudor"/>
</dbReference>
<dbReference type="GO" id="GO:0006325">
    <property type="term" value="P:chromatin organization"/>
    <property type="evidence" value="ECO:0007669"/>
    <property type="project" value="UniProtKB-KW"/>
</dbReference>
<feature type="compositionally biased region" description="Polar residues" evidence="17">
    <location>
        <begin position="1164"/>
        <end position="1178"/>
    </location>
</feature>
<gene>
    <name evidence="19" type="ORF">KC01_LOCUS7004</name>
</gene>
<dbReference type="FunFam" id="2.30.30.140:FF:000012">
    <property type="entry name" value="AT-rich interactive domain-containing protein 4A"/>
    <property type="match status" value="1"/>
</dbReference>
<keyword evidence="6" id="KW-0597">Phosphoprotein</keyword>
<evidence type="ECO:0000256" key="16">
    <source>
        <dbReference type="PROSITE-ProRule" id="PRU00808"/>
    </source>
</evidence>
<evidence type="ECO:0000256" key="9">
    <source>
        <dbReference type="ARBA" id="ARBA00022942"/>
    </source>
</evidence>
<dbReference type="FunFam" id="2.30.30.140:FF:000009">
    <property type="entry name" value="AT-rich interactive domain-containing protein 4B"/>
    <property type="match status" value="1"/>
</dbReference>
<evidence type="ECO:0000256" key="2">
    <source>
        <dbReference type="ARBA" id="ARBA00004496"/>
    </source>
</evidence>
<evidence type="ECO:0000256" key="6">
    <source>
        <dbReference type="ARBA" id="ARBA00022553"/>
    </source>
</evidence>
<feature type="compositionally biased region" description="Acidic residues" evidence="17">
    <location>
        <begin position="576"/>
        <end position="585"/>
    </location>
</feature>
<dbReference type="InterPro" id="IPR047473">
    <property type="entry name" value="CBD_RBP1-like"/>
</dbReference>
<feature type="compositionally biased region" description="Low complexity" evidence="17">
    <location>
        <begin position="1517"/>
        <end position="1526"/>
    </location>
</feature>
<dbReference type="Pfam" id="PF11717">
    <property type="entry name" value="Tudor-knot"/>
    <property type="match status" value="1"/>
</dbReference>
<feature type="domain" description="ARID" evidence="18">
    <location>
        <begin position="583"/>
        <end position="675"/>
    </location>
</feature>
<dbReference type="SMART" id="SM00501">
    <property type="entry name" value="BRIGHT"/>
    <property type="match status" value="1"/>
</dbReference>
<keyword evidence="14" id="KW-0539">Nucleus</keyword>
<dbReference type="Gene3D" id="1.10.150.60">
    <property type="entry name" value="ARID DNA-binding domain"/>
    <property type="match status" value="1"/>
</dbReference>
<dbReference type="SMART" id="SM00333">
    <property type="entry name" value="TUDOR"/>
    <property type="match status" value="1"/>
</dbReference>
<dbReference type="SUPFAM" id="SSF56235">
    <property type="entry name" value="N-terminal nucleophile aminohydrolases (Ntn hydrolases)"/>
    <property type="match status" value="1"/>
</dbReference>
<dbReference type="Pfam" id="PF00227">
    <property type="entry name" value="Proteasome"/>
    <property type="match status" value="1"/>
</dbReference>
<feature type="region of interest" description="Disordered" evidence="17">
    <location>
        <begin position="901"/>
        <end position="1398"/>
    </location>
</feature>
<feature type="compositionally biased region" description="Basic and acidic residues" evidence="17">
    <location>
        <begin position="1555"/>
        <end position="1572"/>
    </location>
</feature>
<keyword evidence="10" id="KW-0007">Acetylation</keyword>
<dbReference type="InterPro" id="IPR036431">
    <property type="entry name" value="ARID_dom_sf"/>
</dbReference>
<keyword evidence="12" id="KW-0238">DNA-binding</keyword>
<feature type="compositionally biased region" description="Basic and acidic residues" evidence="17">
    <location>
        <begin position="1269"/>
        <end position="1308"/>
    </location>
</feature>
<dbReference type="PANTHER" id="PTHR13964">
    <property type="entry name" value="RBP-RELATED"/>
    <property type="match status" value="1"/>
</dbReference>
<feature type="compositionally biased region" description="Basic and acidic residues" evidence="17">
    <location>
        <begin position="1529"/>
        <end position="1540"/>
    </location>
</feature>
<evidence type="ECO:0000256" key="11">
    <source>
        <dbReference type="ARBA" id="ARBA00023015"/>
    </source>
</evidence>
<dbReference type="SUPFAM" id="SSF46774">
    <property type="entry name" value="ARID-like"/>
    <property type="match status" value="1"/>
</dbReference>
<evidence type="ECO:0000256" key="5">
    <source>
        <dbReference type="ARBA" id="ARBA00022499"/>
    </source>
</evidence>
<feature type="compositionally biased region" description="Basic and acidic residues" evidence="17">
    <location>
        <begin position="1501"/>
        <end position="1516"/>
    </location>
</feature>
<feature type="compositionally biased region" description="Polar residues" evidence="17">
    <location>
        <begin position="1208"/>
        <end position="1230"/>
    </location>
</feature>
<dbReference type="InterPro" id="IPR001606">
    <property type="entry name" value="ARID_dom"/>
</dbReference>
<dbReference type="FunFam" id="3.60.20.10:FF:000077">
    <property type="entry name" value="Proteasome subunit alpha type-3"/>
    <property type="match status" value="1"/>
</dbReference>
<feature type="compositionally biased region" description="Basic and acidic residues" evidence="17">
    <location>
        <begin position="1324"/>
        <end position="1396"/>
    </location>
</feature>
<organism evidence="19 20">
    <name type="scientific">Knipowitschia caucasica</name>
    <name type="common">Caucasian dwarf goby</name>
    <name type="synonym">Pomatoschistus caucasicus</name>
    <dbReference type="NCBI Taxonomy" id="637954"/>
    <lineage>
        <taxon>Eukaryota</taxon>
        <taxon>Metazoa</taxon>
        <taxon>Chordata</taxon>
        <taxon>Craniata</taxon>
        <taxon>Vertebrata</taxon>
        <taxon>Euteleostomi</taxon>
        <taxon>Actinopterygii</taxon>
        <taxon>Neopterygii</taxon>
        <taxon>Teleostei</taxon>
        <taxon>Neoteleostei</taxon>
        <taxon>Acanthomorphata</taxon>
        <taxon>Gobiaria</taxon>
        <taxon>Gobiiformes</taxon>
        <taxon>Gobioidei</taxon>
        <taxon>Gobiidae</taxon>
        <taxon>Gobiinae</taxon>
        <taxon>Knipowitschia</taxon>
    </lineage>
</organism>
<dbReference type="CDD" id="cd18641">
    <property type="entry name" value="CBD_RBP1_like"/>
    <property type="match status" value="1"/>
</dbReference>
<feature type="compositionally biased region" description="Basic and acidic residues" evidence="17">
    <location>
        <begin position="998"/>
        <end position="1023"/>
    </location>
</feature>
<dbReference type="GO" id="GO:0000976">
    <property type="term" value="F:transcription cis-regulatory region binding"/>
    <property type="evidence" value="ECO:0007669"/>
    <property type="project" value="TreeGrafter"/>
</dbReference>
<evidence type="ECO:0000256" key="10">
    <source>
        <dbReference type="ARBA" id="ARBA00022990"/>
    </source>
</evidence>
<proteinExistence type="inferred from homology"/>
<feature type="compositionally biased region" description="Basic residues" evidence="17">
    <location>
        <begin position="1541"/>
        <end position="1554"/>
    </location>
</feature>
<dbReference type="PANTHER" id="PTHR13964:SF26">
    <property type="entry name" value="AT-RICH INTERACTIVE DOMAIN-CONTAINING PROTEIN 4A"/>
    <property type="match status" value="1"/>
</dbReference>
<comment type="similarity">
    <text evidence="16">Belongs to the peptidase T1A family.</text>
</comment>
<comment type="subunit">
    <text evidence="15">The 26S proteasome consists of a 20S proteasome core and two 19S regulatory subunits. The 20S proteasome core is a barrel-shaped complex made of 28 subunits that are arranged in four stacked rings. The two outer rings are each formed by seven alpha subunits, and the two inner rings are formed by seven beta subunits. The proteolytic activity is exerted by three beta-subunits PSMB5, PSMB6 and PSMB7. Interacts with AURKB. Interacts with CDKN1A. Interacts with MDM2 and RB1. Interacts with the C-terminus of TBXA2R isoform 2. Interacts with DNAJB2.</text>
</comment>
<feature type="compositionally biased region" description="Basic and acidic residues" evidence="17">
    <location>
        <begin position="1130"/>
        <end position="1151"/>
    </location>
</feature>
<feature type="compositionally biased region" description="Acidic residues" evidence="17">
    <location>
        <begin position="813"/>
        <end position="826"/>
    </location>
</feature>
<feature type="compositionally biased region" description="Low complexity" evidence="17">
    <location>
        <begin position="1647"/>
        <end position="1677"/>
    </location>
</feature>
<evidence type="ECO:0000256" key="4">
    <source>
        <dbReference type="ARBA" id="ARBA00022490"/>
    </source>
</evidence>
<dbReference type="GO" id="GO:0006357">
    <property type="term" value="P:regulation of transcription by RNA polymerase II"/>
    <property type="evidence" value="ECO:0007669"/>
    <property type="project" value="TreeGrafter"/>
</dbReference>
<dbReference type="SUPFAM" id="SSF54160">
    <property type="entry name" value="Chromo domain-like"/>
    <property type="match status" value="1"/>
</dbReference>
<dbReference type="PROSITE" id="PS51475">
    <property type="entry name" value="PROTEASOME_ALPHA_2"/>
    <property type="match status" value="1"/>
</dbReference>
<evidence type="ECO:0000256" key="3">
    <source>
        <dbReference type="ARBA" id="ARBA00021338"/>
    </source>
</evidence>
<keyword evidence="7" id="KW-0832">Ubl conjugation</keyword>
<dbReference type="InterPro" id="IPR001353">
    <property type="entry name" value="Proteasome_sua/b"/>
</dbReference>
<evidence type="ECO:0000256" key="12">
    <source>
        <dbReference type="ARBA" id="ARBA00023125"/>
    </source>
</evidence>
<dbReference type="InterPro" id="IPR047472">
    <property type="entry name" value="Tudor_ARID4A_rpt1"/>
</dbReference>
<keyword evidence="20" id="KW-1185">Reference proteome</keyword>
<keyword evidence="11" id="KW-0805">Transcription regulation</keyword>
<dbReference type="InterPro" id="IPR016197">
    <property type="entry name" value="Chromo-like_dom_sf"/>
</dbReference>
<dbReference type="GO" id="GO:0019773">
    <property type="term" value="C:proteasome core complex, alpha-subunit complex"/>
    <property type="evidence" value="ECO:0007669"/>
    <property type="project" value="UniProtKB-UniRule"/>
</dbReference>
<feature type="compositionally biased region" description="Basic and acidic residues" evidence="17">
    <location>
        <begin position="1238"/>
        <end position="1247"/>
    </location>
</feature>
<feature type="region of interest" description="Disordered" evidence="17">
    <location>
        <begin position="399"/>
        <end position="450"/>
    </location>
</feature>
<dbReference type="Pfam" id="PF08169">
    <property type="entry name" value="RBB1NT"/>
    <property type="match status" value="1"/>
</dbReference>
<evidence type="ECO:0000256" key="8">
    <source>
        <dbReference type="ARBA" id="ARBA00022853"/>
    </source>
</evidence>
<dbReference type="InterPro" id="IPR025995">
    <property type="entry name" value="Tudor-knot"/>
</dbReference>
<feature type="compositionally biased region" description="Basic and acidic residues" evidence="17">
    <location>
        <begin position="913"/>
        <end position="926"/>
    </location>
</feature>
<evidence type="ECO:0000313" key="20">
    <source>
        <dbReference type="Proteomes" id="UP001497482"/>
    </source>
</evidence>
<keyword evidence="8" id="KW-0156">Chromatin regulator</keyword>
<dbReference type="Proteomes" id="UP001497482">
    <property type="component" value="Chromosome 12"/>
</dbReference>
<dbReference type="Pfam" id="PF10584">
    <property type="entry name" value="Proteasome_A_N"/>
    <property type="match status" value="1"/>
</dbReference>
<feature type="compositionally biased region" description="Basic and acidic residues" evidence="17">
    <location>
        <begin position="732"/>
        <end position="741"/>
    </location>
</feature>
<feature type="compositionally biased region" description="Low complexity" evidence="17">
    <location>
        <begin position="1080"/>
        <end position="1095"/>
    </location>
</feature>
<accession>A0AAV2JH00</accession>
<dbReference type="EMBL" id="OZ035834">
    <property type="protein sequence ID" value="CAL1575423.1"/>
    <property type="molecule type" value="Genomic_DNA"/>
</dbReference>
<dbReference type="GO" id="GO:0005634">
    <property type="term" value="C:nucleus"/>
    <property type="evidence" value="ECO:0007669"/>
    <property type="project" value="UniProtKB-SubCell"/>
</dbReference>
<evidence type="ECO:0000313" key="19">
    <source>
        <dbReference type="EMBL" id="CAL1575423.1"/>
    </source>
</evidence>
<keyword evidence="9 16" id="KW-0647">Proteasome</keyword>
<dbReference type="InterPro" id="IPR012603">
    <property type="entry name" value="ARID4A/B_PWWP"/>
</dbReference>
<feature type="compositionally biased region" description="Basic and acidic residues" evidence="17">
    <location>
        <begin position="1180"/>
        <end position="1207"/>
    </location>
</feature>
<feature type="compositionally biased region" description="Polar residues" evidence="17">
    <location>
        <begin position="696"/>
        <end position="709"/>
    </location>
</feature>
<feature type="compositionally biased region" description="Basic and acidic residues" evidence="17">
    <location>
        <begin position="766"/>
        <end position="812"/>
    </location>
</feature>